<accession>A0A537JCC8</accession>
<comment type="similarity">
    <text evidence="1">Belongs to the UPF0312 family.</text>
</comment>
<dbReference type="SMART" id="SM00867">
    <property type="entry name" value="YceI"/>
    <property type="match status" value="1"/>
</dbReference>
<evidence type="ECO:0000313" key="3">
    <source>
        <dbReference type="EMBL" id="TMI81197.1"/>
    </source>
</evidence>
<dbReference type="Pfam" id="PF04264">
    <property type="entry name" value="YceI"/>
    <property type="match status" value="1"/>
</dbReference>
<dbReference type="EMBL" id="VBAN01000218">
    <property type="protein sequence ID" value="TMI81197.1"/>
    <property type="molecule type" value="Genomic_DNA"/>
</dbReference>
<organism evidence="3 4">
    <name type="scientific">Candidatus Segetimicrobium genomatis</name>
    <dbReference type="NCBI Taxonomy" id="2569760"/>
    <lineage>
        <taxon>Bacteria</taxon>
        <taxon>Bacillati</taxon>
        <taxon>Candidatus Sysuimicrobiota</taxon>
        <taxon>Candidatus Sysuimicrobiia</taxon>
        <taxon>Candidatus Sysuimicrobiales</taxon>
        <taxon>Candidatus Segetimicrobiaceae</taxon>
        <taxon>Candidatus Segetimicrobium</taxon>
    </lineage>
</organism>
<evidence type="ECO:0000313" key="4">
    <source>
        <dbReference type="Proteomes" id="UP000318093"/>
    </source>
</evidence>
<sequence length="235" mass="25248">MERIMTRLGVHPRGFAVWSRLARGGVTLLALAVGLSAMTGGFPAIAAPLSSGPAASGIEHFAIVPSASSVTYRVGETFFEENRFNVAVGTTQSIQGDVFIDRANPGRSRVGPITIDISTFQSNSGRRDRAIRNRWLESSKYPTAQFTPSAVQGLPALYRDGQEVPVQVLGNLRVRDVTRPVAFTGTVKLAGDMLTGAVQTAILMTDFGFDPPAILGMLKAENQVRLELQFTAKRA</sequence>
<dbReference type="Proteomes" id="UP000318093">
    <property type="component" value="Unassembled WGS sequence"/>
</dbReference>
<gene>
    <name evidence="3" type="ORF">E6H03_07285</name>
</gene>
<dbReference type="PANTHER" id="PTHR34406">
    <property type="entry name" value="PROTEIN YCEI"/>
    <property type="match status" value="1"/>
</dbReference>
<evidence type="ECO:0000259" key="2">
    <source>
        <dbReference type="SMART" id="SM00867"/>
    </source>
</evidence>
<evidence type="ECO:0000256" key="1">
    <source>
        <dbReference type="ARBA" id="ARBA00008812"/>
    </source>
</evidence>
<proteinExistence type="inferred from homology"/>
<dbReference type="AlphaFoldDB" id="A0A537JCC8"/>
<comment type="caution">
    <text evidence="3">The sequence shown here is derived from an EMBL/GenBank/DDBJ whole genome shotgun (WGS) entry which is preliminary data.</text>
</comment>
<dbReference type="InterPro" id="IPR036761">
    <property type="entry name" value="TTHA0802/YceI-like_sf"/>
</dbReference>
<name>A0A537JCC8_9BACT</name>
<dbReference type="PANTHER" id="PTHR34406:SF1">
    <property type="entry name" value="PROTEIN YCEI"/>
    <property type="match status" value="1"/>
</dbReference>
<reference evidence="3 4" key="1">
    <citation type="journal article" date="2019" name="Nat. Microbiol.">
        <title>Mediterranean grassland soil C-N compound turnover is dependent on rainfall and depth, and is mediated by genomically divergent microorganisms.</title>
        <authorList>
            <person name="Diamond S."/>
            <person name="Andeer P.F."/>
            <person name="Li Z."/>
            <person name="Crits-Christoph A."/>
            <person name="Burstein D."/>
            <person name="Anantharaman K."/>
            <person name="Lane K.R."/>
            <person name="Thomas B.C."/>
            <person name="Pan C."/>
            <person name="Northen T.R."/>
            <person name="Banfield J.F."/>
        </authorList>
    </citation>
    <scope>NUCLEOTIDE SEQUENCE [LARGE SCALE GENOMIC DNA]</scope>
    <source>
        <strain evidence="3">NP_6</strain>
    </source>
</reference>
<dbReference type="Gene3D" id="2.40.128.110">
    <property type="entry name" value="Lipid/polyisoprenoid-binding, YceI-like"/>
    <property type="match status" value="1"/>
</dbReference>
<dbReference type="InterPro" id="IPR007372">
    <property type="entry name" value="Lipid/polyisoprenoid-bd_YceI"/>
</dbReference>
<dbReference type="SUPFAM" id="SSF101874">
    <property type="entry name" value="YceI-like"/>
    <property type="match status" value="1"/>
</dbReference>
<feature type="domain" description="Lipid/polyisoprenoid-binding YceI-like" evidence="2">
    <location>
        <begin position="60"/>
        <end position="233"/>
    </location>
</feature>
<protein>
    <submittedName>
        <fullName evidence="3">YceI family protein</fullName>
    </submittedName>
</protein>